<keyword evidence="5" id="KW-0067">ATP-binding</keyword>
<proteinExistence type="inferred from homology"/>
<dbReference type="Gene3D" id="3.40.1190.20">
    <property type="match status" value="1"/>
</dbReference>
<dbReference type="InterPro" id="IPR002173">
    <property type="entry name" value="Carboh/pur_kinase_PfkB_CS"/>
</dbReference>
<dbReference type="InterPro" id="IPR029056">
    <property type="entry name" value="Ribokinase-like"/>
</dbReference>
<keyword evidence="2 7" id="KW-0808">Transferase</keyword>
<protein>
    <submittedName>
        <fullName evidence="7">Fructokinase</fullName>
        <ecNumber evidence="7">2.7.1.4</ecNumber>
    </submittedName>
</protein>
<dbReference type="PANTHER" id="PTHR43085">
    <property type="entry name" value="HEXOKINASE FAMILY MEMBER"/>
    <property type="match status" value="1"/>
</dbReference>
<dbReference type="PANTHER" id="PTHR43085:SF1">
    <property type="entry name" value="PSEUDOURIDINE KINASE-RELATED"/>
    <property type="match status" value="1"/>
</dbReference>
<evidence type="ECO:0000256" key="3">
    <source>
        <dbReference type="ARBA" id="ARBA00022741"/>
    </source>
</evidence>
<feature type="domain" description="Carbohydrate kinase PfkB" evidence="6">
    <location>
        <begin position="2"/>
        <end position="300"/>
    </location>
</feature>
<dbReference type="EC" id="2.7.1.4" evidence="7"/>
<dbReference type="SUPFAM" id="SSF53613">
    <property type="entry name" value="Ribokinase-like"/>
    <property type="match status" value="1"/>
</dbReference>
<evidence type="ECO:0000313" key="8">
    <source>
        <dbReference type="Proteomes" id="UP000572051"/>
    </source>
</evidence>
<dbReference type="Pfam" id="PF00294">
    <property type="entry name" value="PfkB"/>
    <property type="match status" value="1"/>
</dbReference>
<keyword evidence="8" id="KW-1185">Reference proteome</keyword>
<dbReference type="GO" id="GO:0005524">
    <property type="term" value="F:ATP binding"/>
    <property type="evidence" value="ECO:0007669"/>
    <property type="project" value="UniProtKB-KW"/>
</dbReference>
<evidence type="ECO:0000256" key="4">
    <source>
        <dbReference type="ARBA" id="ARBA00022777"/>
    </source>
</evidence>
<reference evidence="7 8" key="1">
    <citation type="submission" date="2020-07" db="EMBL/GenBank/DDBJ databases">
        <title>Sequencing the genomes of 1000 actinobacteria strains.</title>
        <authorList>
            <person name="Klenk H.-P."/>
        </authorList>
    </citation>
    <scope>NUCLEOTIDE SEQUENCE [LARGE SCALE GENOMIC DNA]</scope>
    <source>
        <strain evidence="7 8">DSM 44442</strain>
    </source>
</reference>
<dbReference type="AlphaFoldDB" id="A0A7Z0J8B4"/>
<dbReference type="InterPro" id="IPR011611">
    <property type="entry name" value="PfkB_dom"/>
</dbReference>
<name>A0A7Z0J8B4_9ACTN</name>
<keyword evidence="4 7" id="KW-0418">Kinase</keyword>
<evidence type="ECO:0000256" key="1">
    <source>
        <dbReference type="ARBA" id="ARBA00010688"/>
    </source>
</evidence>
<gene>
    <name evidence="7" type="ORF">HNR10_000809</name>
</gene>
<evidence type="ECO:0000256" key="2">
    <source>
        <dbReference type="ARBA" id="ARBA00022679"/>
    </source>
</evidence>
<evidence type="ECO:0000259" key="6">
    <source>
        <dbReference type="Pfam" id="PF00294"/>
    </source>
</evidence>
<comment type="similarity">
    <text evidence="1">Belongs to the carbohydrate kinase PfkB family.</text>
</comment>
<dbReference type="GO" id="GO:0008865">
    <property type="term" value="F:fructokinase activity"/>
    <property type="evidence" value="ECO:0007669"/>
    <property type="project" value="UniProtKB-EC"/>
</dbReference>
<dbReference type="Proteomes" id="UP000572051">
    <property type="component" value="Unassembled WGS sequence"/>
</dbReference>
<accession>A0A7Z0J8B4</accession>
<dbReference type="RefSeq" id="WP_179820914.1">
    <property type="nucleotide sequence ID" value="NZ_JACCFS010000001.1"/>
</dbReference>
<dbReference type="CDD" id="cd01167">
    <property type="entry name" value="bac_FRK"/>
    <property type="match status" value="1"/>
</dbReference>
<sequence>MIVVCGEALVDLVPRPGPGQWRAVPGGGPANAAVALARLGSESALLCRLSGDAFGRQIRAHLTERGVDLGLAVAAAEPTTLAVLALDETGGADYGFYLQGTADWQWRPEELPELGAGTEAVHVGSLAALLEPGAGRLRAWARAHRDRTTVFFDVNARPAVGVARSEAAGQAAEWMDVAHVVKVSEEDIAWLEPGRDPLLVAERWVVRHELDLLLLTKGGEGAVALSSHWGDRVEVPGVRVDVRDTVGAGDTFGAAVLARLSERGVLARGPADPDPATVRDALGFGAAAAALACTTEGADPPHRADVEALLGALAA</sequence>
<evidence type="ECO:0000313" key="7">
    <source>
        <dbReference type="EMBL" id="NYJ32928.1"/>
    </source>
</evidence>
<organism evidence="7 8">
    <name type="scientific">Nocardiopsis aegyptia</name>
    <dbReference type="NCBI Taxonomy" id="220378"/>
    <lineage>
        <taxon>Bacteria</taxon>
        <taxon>Bacillati</taxon>
        <taxon>Actinomycetota</taxon>
        <taxon>Actinomycetes</taxon>
        <taxon>Streptosporangiales</taxon>
        <taxon>Nocardiopsidaceae</taxon>
        <taxon>Nocardiopsis</taxon>
    </lineage>
</organism>
<dbReference type="InterPro" id="IPR050306">
    <property type="entry name" value="PfkB_Carbo_kinase"/>
</dbReference>
<keyword evidence="3" id="KW-0547">Nucleotide-binding</keyword>
<dbReference type="PROSITE" id="PS00584">
    <property type="entry name" value="PFKB_KINASES_2"/>
    <property type="match status" value="1"/>
</dbReference>
<evidence type="ECO:0000256" key="5">
    <source>
        <dbReference type="ARBA" id="ARBA00022840"/>
    </source>
</evidence>
<dbReference type="EMBL" id="JACCFS010000001">
    <property type="protein sequence ID" value="NYJ32928.1"/>
    <property type="molecule type" value="Genomic_DNA"/>
</dbReference>
<comment type="caution">
    <text evidence="7">The sequence shown here is derived from an EMBL/GenBank/DDBJ whole genome shotgun (WGS) entry which is preliminary data.</text>
</comment>